<evidence type="ECO:0000313" key="3">
    <source>
        <dbReference type="EMBL" id="CAD9157758.1"/>
    </source>
</evidence>
<accession>A0A7S1WAK9</accession>
<organism evidence="3">
    <name type="scientific">Alexandrium catenella</name>
    <name type="common">Red tide dinoflagellate</name>
    <name type="synonym">Gonyaulax catenella</name>
    <dbReference type="NCBI Taxonomy" id="2925"/>
    <lineage>
        <taxon>Eukaryota</taxon>
        <taxon>Sar</taxon>
        <taxon>Alveolata</taxon>
        <taxon>Dinophyceae</taxon>
        <taxon>Gonyaulacales</taxon>
        <taxon>Pyrocystaceae</taxon>
        <taxon>Alexandrium</taxon>
    </lineage>
</organism>
<proteinExistence type="predicted"/>
<protein>
    <submittedName>
        <fullName evidence="3">Uncharacterized protein</fullName>
    </submittedName>
</protein>
<evidence type="ECO:0000256" key="1">
    <source>
        <dbReference type="SAM" id="MobiDB-lite"/>
    </source>
</evidence>
<sequence>MRCLLTVLFLAQLALGAADEACAVNEEEKAMATAMREDETGEDSALEMLQLRGNAVKTEDMETAAESAYAEARGAAANVETGVAAAEGKDEVADKEAYYPYHRTHINPVGPVGGPGHGYHHTSWHGGTTGAHHGYHGSTYYHHNPPGPRGGWGRGHTVVHHNPAGPRGGPGRGVTVHHHRRIR</sequence>
<feature type="signal peptide" evidence="2">
    <location>
        <begin position="1"/>
        <end position="16"/>
    </location>
</feature>
<name>A0A7S1WAK9_ALECA</name>
<dbReference type="EMBL" id="HBGE01058080">
    <property type="protein sequence ID" value="CAD9157758.1"/>
    <property type="molecule type" value="Transcribed_RNA"/>
</dbReference>
<keyword evidence="2" id="KW-0732">Signal</keyword>
<feature type="region of interest" description="Disordered" evidence="1">
    <location>
        <begin position="162"/>
        <end position="183"/>
    </location>
</feature>
<dbReference type="AlphaFoldDB" id="A0A7S1WAK9"/>
<evidence type="ECO:0000256" key="2">
    <source>
        <dbReference type="SAM" id="SignalP"/>
    </source>
</evidence>
<feature type="chain" id="PRO_5030717217" evidence="2">
    <location>
        <begin position="17"/>
        <end position="183"/>
    </location>
</feature>
<reference evidence="3" key="1">
    <citation type="submission" date="2021-01" db="EMBL/GenBank/DDBJ databases">
        <authorList>
            <person name="Corre E."/>
            <person name="Pelletier E."/>
            <person name="Niang G."/>
            <person name="Scheremetjew M."/>
            <person name="Finn R."/>
            <person name="Kale V."/>
            <person name="Holt S."/>
            <person name="Cochrane G."/>
            <person name="Meng A."/>
            <person name="Brown T."/>
            <person name="Cohen L."/>
        </authorList>
    </citation>
    <scope>NUCLEOTIDE SEQUENCE</scope>
    <source>
        <strain evidence="3">OF101</strain>
    </source>
</reference>
<gene>
    <name evidence="3" type="ORF">ACAT0790_LOCUS34927</name>
</gene>